<keyword evidence="7" id="KW-1185">Reference proteome</keyword>
<reference evidence="6 7" key="1">
    <citation type="submission" date="2021-06" db="EMBL/GenBank/DDBJ databases">
        <authorList>
            <person name="Sun Q."/>
            <person name="Li D."/>
        </authorList>
    </citation>
    <scope>NUCLEOTIDE SEQUENCE [LARGE SCALE GENOMIC DNA]</scope>
    <source>
        <strain evidence="6 7">MSJ-40</strain>
    </source>
</reference>
<keyword evidence="4 5" id="KW-0472">Membrane</keyword>
<proteinExistence type="predicted"/>
<name>A0ABS6EAK5_9FIRM</name>
<evidence type="ECO:0000256" key="5">
    <source>
        <dbReference type="SAM" id="Phobius"/>
    </source>
</evidence>
<feature type="transmembrane region" description="Helical" evidence="5">
    <location>
        <begin position="62"/>
        <end position="84"/>
    </location>
</feature>
<protein>
    <submittedName>
        <fullName evidence="6">Phage holin family protein</fullName>
    </submittedName>
</protein>
<evidence type="ECO:0000256" key="2">
    <source>
        <dbReference type="ARBA" id="ARBA00022692"/>
    </source>
</evidence>
<dbReference type="EMBL" id="JAHLPM010000020">
    <property type="protein sequence ID" value="MBU5439886.1"/>
    <property type="molecule type" value="Genomic_DNA"/>
</dbReference>
<dbReference type="InterPro" id="IPR006480">
    <property type="entry name" value="Phage_holin_4_1"/>
</dbReference>
<feature type="transmembrane region" description="Helical" evidence="5">
    <location>
        <begin position="29"/>
        <end position="50"/>
    </location>
</feature>
<evidence type="ECO:0000256" key="1">
    <source>
        <dbReference type="ARBA" id="ARBA00004141"/>
    </source>
</evidence>
<evidence type="ECO:0000313" key="7">
    <source>
        <dbReference type="Proteomes" id="UP000749471"/>
    </source>
</evidence>
<dbReference type="Pfam" id="PF05105">
    <property type="entry name" value="Phage_holin_4_1"/>
    <property type="match status" value="1"/>
</dbReference>
<dbReference type="NCBIfam" id="TIGR01593">
    <property type="entry name" value="holin_tox_secr"/>
    <property type="match status" value="1"/>
</dbReference>
<sequence length="135" mass="14894">MKDTLNLIKGIFTAIGGYLGYILGGHDGFLYALIAFVVIDYLTGVMLAIIKKEVSSEIGYKGIFKKVMIFLMVAIGHTIDAYLIKNGGAIRTAVIFFYISNEGISILENSASIRLPIPEKLRDVLLQLKDGEKYD</sequence>
<keyword evidence="2 5" id="KW-0812">Transmembrane</keyword>
<accession>A0ABS6EAK5</accession>
<dbReference type="RefSeq" id="WP_216521744.1">
    <property type="nucleotide sequence ID" value="NZ_JAHLPM010000020.1"/>
</dbReference>
<feature type="transmembrane region" description="Helical" evidence="5">
    <location>
        <begin position="7"/>
        <end position="23"/>
    </location>
</feature>
<evidence type="ECO:0000313" key="6">
    <source>
        <dbReference type="EMBL" id="MBU5439886.1"/>
    </source>
</evidence>
<comment type="caution">
    <text evidence="6">The sequence shown here is derived from an EMBL/GenBank/DDBJ whole genome shotgun (WGS) entry which is preliminary data.</text>
</comment>
<gene>
    <name evidence="6" type="ORF">KQI42_17890</name>
</gene>
<comment type="subcellular location">
    <subcellularLocation>
        <location evidence="1">Membrane</location>
        <topology evidence="1">Multi-pass membrane protein</topology>
    </subcellularLocation>
</comment>
<evidence type="ECO:0000256" key="3">
    <source>
        <dbReference type="ARBA" id="ARBA00022989"/>
    </source>
</evidence>
<organism evidence="6 7">
    <name type="scientific">Tissierella simiarum</name>
    <dbReference type="NCBI Taxonomy" id="2841534"/>
    <lineage>
        <taxon>Bacteria</taxon>
        <taxon>Bacillati</taxon>
        <taxon>Bacillota</taxon>
        <taxon>Tissierellia</taxon>
        <taxon>Tissierellales</taxon>
        <taxon>Tissierellaceae</taxon>
        <taxon>Tissierella</taxon>
    </lineage>
</organism>
<evidence type="ECO:0000256" key="4">
    <source>
        <dbReference type="ARBA" id="ARBA00023136"/>
    </source>
</evidence>
<keyword evidence="3 5" id="KW-1133">Transmembrane helix</keyword>
<dbReference type="Proteomes" id="UP000749471">
    <property type="component" value="Unassembled WGS sequence"/>
</dbReference>